<comment type="similarity">
    <text evidence="2">Belongs to the glycosyl hydrolase 1 family.</text>
</comment>
<protein>
    <submittedName>
        <fullName evidence="3">Family 1 glycosylhydrolase</fullName>
    </submittedName>
</protein>
<organism evidence="3 4">
    <name type="scientific">Allocoprobacillus halotolerans</name>
    <dbReference type="NCBI Taxonomy" id="2944914"/>
    <lineage>
        <taxon>Bacteria</taxon>
        <taxon>Bacillati</taxon>
        <taxon>Bacillota</taxon>
        <taxon>Erysipelotrichia</taxon>
        <taxon>Erysipelotrichales</taxon>
        <taxon>Erysipelotrichaceae</taxon>
        <taxon>Allocoprobacillus</taxon>
    </lineage>
</organism>
<evidence type="ECO:0000313" key="3">
    <source>
        <dbReference type="EMBL" id="UTY40402.1"/>
    </source>
</evidence>
<dbReference type="InterPro" id="IPR017853">
    <property type="entry name" value="GH"/>
</dbReference>
<dbReference type="SUPFAM" id="SSF51445">
    <property type="entry name" value="(Trans)glycosidases"/>
    <property type="match status" value="1"/>
</dbReference>
<dbReference type="EMBL" id="CP101620">
    <property type="protein sequence ID" value="UTY40402.1"/>
    <property type="molecule type" value="Genomic_DNA"/>
</dbReference>
<evidence type="ECO:0000256" key="1">
    <source>
        <dbReference type="ARBA" id="ARBA00023295"/>
    </source>
</evidence>
<dbReference type="Pfam" id="PF00232">
    <property type="entry name" value="Glyco_hydro_1"/>
    <property type="match status" value="1"/>
</dbReference>
<dbReference type="PRINTS" id="PR00131">
    <property type="entry name" value="GLHYDRLASE1"/>
</dbReference>
<proteinExistence type="inferred from homology"/>
<dbReference type="PANTHER" id="PTHR10353:SF122">
    <property type="entry name" value="6-PHOSPHO-BETA-GLUCOSIDASE ASCB-RELATED"/>
    <property type="match status" value="1"/>
</dbReference>
<dbReference type="InterPro" id="IPR001360">
    <property type="entry name" value="Glyco_hydro_1"/>
</dbReference>
<keyword evidence="4" id="KW-1185">Reference proteome</keyword>
<sequence length="258" mass="30135">MTLAGVKATKLIREIDENNRVGCVFGITPTYPKDCNPQNVMRAFKDMDRDYYQIDAMCNGSFPKYKIKEYDDFGIHLEITKEDEKAFFEGKLDFIGMNYYSSEVSKAEDEEGETLWGGTQNPYLKQSKWGWAIDPIGLRYLLNYTYRKYELPIMITENGIGAVDKMEDGKIHDDYRIEYLQTHLSEMKKAILEDHVECFGYLMWGPIDLVSATTGEMKKRYGFIYVDKHDDGSGDLSRHRKDSFYWYKHIIETQGEEL</sequence>
<name>A0ABY5I6K3_9FIRM</name>
<keyword evidence="1" id="KW-0326">Glycosidase</keyword>
<dbReference type="Gene3D" id="3.20.20.80">
    <property type="entry name" value="Glycosidases"/>
    <property type="match status" value="1"/>
</dbReference>
<dbReference type="PANTHER" id="PTHR10353">
    <property type="entry name" value="GLYCOSYL HYDROLASE"/>
    <property type="match status" value="1"/>
</dbReference>
<evidence type="ECO:0000313" key="4">
    <source>
        <dbReference type="Proteomes" id="UP001060112"/>
    </source>
</evidence>
<gene>
    <name evidence="3" type="ORF">NMU03_06375</name>
</gene>
<dbReference type="Proteomes" id="UP001060112">
    <property type="component" value="Chromosome"/>
</dbReference>
<accession>A0ABY5I6K3</accession>
<keyword evidence="1" id="KW-0378">Hydrolase</keyword>
<evidence type="ECO:0000256" key="2">
    <source>
        <dbReference type="RuleBase" id="RU003690"/>
    </source>
</evidence>
<reference evidence="3" key="1">
    <citation type="submission" date="2022-07" db="EMBL/GenBank/DDBJ databases">
        <title>Faecal culturing of patients with breast cancer.</title>
        <authorList>
            <person name="Teng N.M.Y."/>
            <person name="Kiu R."/>
            <person name="Evans R."/>
            <person name="Baker D.J."/>
            <person name="Zenner C."/>
            <person name="Robinson S.D."/>
            <person name="Hall L.J."/>
        </authorList>
    </citation>
    <scope>NUCLEOTIDE SEQUENCE</scope>
    <source>
        <strain evidence="3">LH1062</strain>
    </source>
</reference>
<dbReference type="RefSeq" id="WP_290141826.1">
    <property type="nucleotide sequence ID" value="NZ_CP101620.1"/>
</dbReference>